<comment type="caution">
    <text evidence="1">The sequence shown here is derived from an EMBL/GenBank/DDBJ whole genome shotgun (WGS) entry which is preliminary data.</text>
</comment>
<name>A0ABD0LP04_9CAEN</name>
<dbReference type="AlphaFoldDB" id="A0ABD0LP04"/>
<sequence length="92" mass="10615">MLSRLHCFTGKCLKHLKDCLKTSHLTSNTVHDHRNDVRHVNGHTSQNHFYTYLATSQAILRTHAHYNVDQEKTGRFGALYYSPRAPQIGRLV</sequence>
<gene>
    <name evidence="1" type="ORF">BaRGS_00007856</name>
</gene>
<proteinExistence type="predicted"/>
<dbReference type="EMBL" id="JACVVK020000034">
    <property type="protein sequence ID" value="KAK7500976.1"/>
    <property type="molecule type" value="Genomic_DNA"/>
</dbReference>
<evidence type="ECO:0000313" key="1">
    <source>
        <dbReference type="EMBL" id="KAK7500976.1"/>
    </source>
</evidence>
<protein>
    <submittedName>
        <fullName evidence="1">Uncharacterized protein</fullName>
    </submittedName>
</protein>
<keyword evidence="2" id="KW-1185">Reference proteome</keyword>
<dbReference type="Proteomes" id="UP001519460">
    <property type="component" value="Unassembled WGS sequence"/>
</dbReference>
<accession>A0ABD0LP04</accession>
<organism evidence="1 2">
    <name type="scientific">Batillaria attramentaria</name>
    <dbReference type="NCBI Taxonomy" id="370345"/>
    <lineage>
        <taxon>Eukaryota</taxon>
        <taxon>Metazoa</taxon>
        <taxon>Spiralia</taxon>
        <taxon>Lophotrochozoa</taxon>
        <taxon>Mollusca</taxon>
        <taxon>Gastropoda</taxon>
        <taxon>Caenogastropoda</taxon>
        <taxon>Sorbeoconcha</taxon>
        <taxon>Cerithioidea</taxon>
        <taxon>Batillariidae</taxon>
        <taxon>Batillaria</taxon>
    </lineage>
</organism>
<evidence type="ECO:0000313" key="2">
    <source>
        <dbReference type="Proteomes" id="UP001519460"/>
    </source>
</evidence>
<reference evidence="1 2" key="1">
    <citation type="journal article" date="2023" name="Sci. Data">
        <title>Genome assembly of the Korean intertidal mud-creeper Batillaria attramentaria.</title>
        <authorList>
            <person name="Patra A.K."/>
            <person name="Ho P.T."/>
            <person name="Jun S."/>
            <person name="Lee S.J."/>
            <person name="Kim Y."/>
            <person name="Won Y.J."/>
        </authorList>
    </citation>
    <scope>NUCLEOTIDE SEQUENCE [LARGE SCALE GENOMIC DNA]</scope>
    <source>
        <strain evidence="1">Wonlab-2016</strain>
    </source>
</reference>